<comment type="caution">
    <text evidence="3">The sequence shown here is derived from an EMBL/GenBank/DDBJ whole genome shotgun (WGS) entry which is preliminary data.</text>
</comment>
<proteinExistence type="inferred from homology"/>
<dbReference type="Proteomes" id="UP000482800">
    <property type="component" value="Unassembled WGS sequence"/>
</dbReference>
<comment type="catalytic activity">
    <reaction evidence="2">
        <text>oxidized coenzyme F420-(gamma-L-Glu)(n) + a quinol + H(+) = reduced coenzyme F420-(gamma-L-Glu)(n) + a quinone</text>
        <dbReference type="Rhea" id="RHEA:39663"/>
        <dbReference type="Rhea" id="RHEA-COMP:12939"/>
        <dbReference type="Rhea" id="RHEA-COMP:14378"/>
        <dbReference type="ChEBI" id="CHEBI:15378"/>
        <dbReference type="ChEBI" id="CHEBI:24646"/>
        <dbReference type="ChEBI" id="CHEBI:132124"/>
        <dbReference type="ChEBI" id="CHEBI:133980"/>
        <dbReference type="ChEBI" id="CHEBI:139511"/>
    </reaction>
</comment>
<dbReference type="SUPFAM" id="SSF50475">
    <property type="entry name" value="FMN-binding split barrel"/>
    <property type="match status" value="1"/>
</dbReference>
<reference evidence="3 4" key="1">
    <citation type="submission" date="2020-03" db="EMBL/GenBank/DDBJ databases">
        <title>Whole genome shotgun sequence of Phytohabitans houttuyneae NBRC 108639.</title>
        <authorList>
            <person name="Komaki H."/>
            <person name="Tamura T."/>
        </authorList>
    </citation>
    <scope>NUCLEOTIDE SEQUENCE [LARGE SCALE GENOMIC DNA]</scope>
    <source>
        <strain evidence="3 4">NBRC 108639</strain>
    </source>
</reference>
<dbReference type="PANTHER" id="PTHR39428">
    <property type="entry name" value="F420H(2)-DEPENDENT QUINONE REDUCTASE RV1261C"/>
    <property type="match status" value="1"/>
</dbReference>
<name>A0A6V8JYR5_9ACTN</name>
<organism evidence="3 4">
    <name type="scientific">Phytohabitans houttuyneae</name>
    <dbReference type="NCBI Taxonomy" id="1076126"/>
    <lineage>
        <taxon>Bacteria</taxon>
        <taxon>Bacillati</taxon>
        <taxon>Actinomycetota</taxon>
        <taxon>Actinomycetes</taxon>
        <taxon>Micromonosporales</taxon>
        <taxon>Micromonosporaceae</taxon>
    </lineage>
</organism>
<dbReference type="RefSeq" id="WP_371872098.1">
    <property type="nucleotide sequence ID" value="NZ_BAABGO010000006.1"/>
</dbReference>
<evidence type="ECO:0000256" key="2">
    <source>
        <dbReference type="ARBA" id="ARBA00049106"/>
    </source>
</evidence>
<keyword evidence="4" id="KW-1185">Reference proteome</keyword>
<dbReference type="PANTHER" id="PTHR39428:SF3">
    <property type="entry name" value="DEAZAFLAVIN-DEPENDENT NITROREDUCTASE"/>
    <property type="match status" value="1"/>
</dbReference>
<comment type="similarity">
    <text evidence="1">Belongs to the F420H(2)-dependent quinone reductase family.</text>
</comment>
<evidence type="ECO:0000313" key="4">
    <source>
        <dbReference type="Proteomes" id="UP000482800"/>
    </source>
</evidence>
<gene>
    <name evidence="3" type="ORF">Phou_020930</name>
</gene>
<dbReference type="InterPro" id="IPR004378">
    <property type="entry name" value="F420H2_quin_Rdtase"/>
</dbReference>
<dbReference type="InterPro" id="IPR012349">
    <property type="entry name" value="Split_barrel_FMN-bd"/>
</dbReference>
<sequence length="147" mass="16808">MTDIDVDHPLDPPAGSWQEEHLSRYVRTGGEDGHIWNGAPTLLLTTRDRELGRARRTGLIYGRDGDRYLVVASAGGRAEHPIWYQNLSADPEVLVQVFDERFPARARSADPDEKPRLWQIMTGIWPAYDDYQAQTEREIPLVIIERV</sequence>
<dbReference type="GO" id="GO:0070967">
    <property type="term" value="F:coenzyme F420 binding"/>
    <property type="evidence" value="ECO:0007669"/>
    <property type="project" value="TreeGrafter"/>
</dbReference>
<dbReference type="GO" id="GO:0005886">
    <property type="term" value="C:plasma membrane"/>
    <property type="evidence" value="ECO:0007669"/>
    <property type="project" value="TreeGrafter"/>
</dbReference>
<reference evidence="3 4" key="2">
    <citation type="submission" date="2020-03" db="EMBL/GenBank/DDBJ databases">
        <authorList>
            <person name="Ichikawa N."/>
            <person name="Kimura A."/>
            <person name="Kitahashi Y."/>
            <person name="Uohara A."/>
        </authorList>
    </citation>
    <scope>NUCLEOTIDE SEQUENCE [LARGE SCALE GENOMIC DNA]</scope>
    <source>
        <strain evidence="3 4">NBRC 108639</strain>
    </source>
</reference>
<dbReference type="Gene3D" id="2.30.110.10">
    <property type="entry name" value="Electron Transport, Fmn-binding Protein, Chain A"/>
    <property type="match status" value="1"/>
</dbReference>
<dbReference type="AlphaFoldDB" id="A0A6V8JYR5"/>
<accession>A0A6V8JYR5</accession>
<evidence type="ECO:0000256" key="1">
    <source>
        <dbReference type="ARBA" id="ARBA00008710"/>
    </source>
</evidence>
<protein>
    <submittedName>
        <fullName evidence="3">Nitroreductase</fullName>
    </submittedName>
</protein>
<dbReference type="Pfam" id="PF04075">
    <property type="entry name" value="F420H2_quin_red"/>
    <property type="match status" value="1"/>
</dbReference>
<evidence type="ECO:0000313" key="3">
    <source>
        <dbReference type="EMBL" id="GFJ77913.1"/>
    </source>
</evidence>
<dbReference type="GO" id="GO:0016491">
    <property type="term" value="F:oxidoreductase activity"/>
    <property type="evidence" value="ECO:0007669"/>
    <property type="project" value="InterPro"/>
</dbReference>
<dbReference type="NCBIfam" id="TIGR00026">
    <property type="entry name" value="hi_GC_TIGR00026"/>
    <property type="match status" value="1"/>
</dbReference>
<dbReference type="EMBL" id="BLPF01000001">
    <property type="protein sequence ID" value="GFJ77913.1"/>
    <property type="molecule type" value="Genomic_DNA"/>
</dbReference>